<name>B8FNY6_DESHD</name>
<dbReference type="EMBL" id="CP001336">
    <property type="protein sequence ID" value="ACL19511.1"/>
    <property type="molecule type" value="Genomic_DNA"/>
</dbReference>
<organism evidence="5 6">
    <name type="scientific">Desulfitobacterium hafniense (strain DSM 10664 / DCB-2)</name>
    <dbReference type="NCBI Taxonomy" id="272564"/>
    <lineage>
        <taxon>Bacteria</taxon>
        <taxon>Bacillati</taxon>
        <taxon>Bacillota</taxon>
        <taxon>Clostridia</taxon>
        <taxon>Eubacteriales</taxon>
        <taxon>Desulfitobacteriaceae</taxon>
        <taxon>Desulfitobacterium</taxon>
    </lineage>
</organism>
<dbReference type="AlphaFoldDB" id="B8FNY6"/>
<feature type="domain" description="Prohead serine protease" evidence="4">
    <location>
        <begin position="14"/>
        <end position="178"/>
    </location>
</feature>
<reference evidence="5 6" key="1">
    <citation type="journal article" date="2012" name="BMC Microbiol.">
        <title>Genome sequence of Desulfitobacterium hafniense DCB-2, a Gram-positive anaerobe capable of dehalogenation and metal reduction.</title>
        <authorList>
            <person name="Kim S.H."/>
            <person name="Harzman C."/>
            <person name="Davis J.K."/>
            <person name="Hutcheson R."/>
            <person name="Broderick J.B."/>
            <person name="Marsh T.L."/>
            <person name="Tiedje J.M."/>
        </authorList>
    </citation>
    <scope>NUCLEOTIDE SEQUENCE [LARGE SCALE GENOMIC DNA]</scope>
    <source>
        <strain evidence="6">DSM 10664 / DCB-2</strain>
    </source>
</reference>
<evidence type="ECO:0000256" key="2">
    <source>
        <dbReference type="ARBA" id="ARBA00022670"/>
    </source>
</evidence>
<keyword evidence="1" id="KW-1188">Viral release from host cell</keyword>
<protein>
    <submittedName>
        <fullName evidence="5">Phage prohead protease, HK97 family</fullName>
    </submittedName>
</protein>
<dbReference type="HOGENOM" id="CLU_097078_0_1_9"/>
<evidence type="ECO:0000313" key="6">
    <source>
        <dbReference type="Proteomes" id="UP000007726"/>
    </source>
</evidence>
<keyword evidence="3" id="KW-0378">Hydrolase</keyword>
<sequence length="197" mass="23165">MKNKEIEQRALTTNFEIRSNEDGQEYFEGYALKFEQWSEVMGDFQEIIDKDALKNTDLSDVRALINHDNNYILARTSADNLELEVDGIGLKFKAYPSDTSYSRDLKENMRAGNLSKCSFAFRLNWDNPDCEKWEYNEESKLYQRRIKDIAKIVDVSIVTNPSYQQTEAVITRALDDFKEKQRKELLKRKLQLELELL</sequence>
<dbReference type="RefSeq" id="WP_015943444.1">
    <property type="nucleotide sequence ID" value="NC_011830.1"/>
</dbReference>
<evidence type="ECO:0000256" key="3">
    <source>
        <dbReference type="ARBA" id="ARBA00022801"/>
    </source>
</evidence>
<evidence type="ECO:0000313" key="5">
    <source>
        <dbReference type="EMBL" id="ACL19511.1"/>
    </source>
</evidence>
<dbReference type="KEGG" id="dhd:Dhaf_1458"/>
<proteinExistence type="predicted"/>
<dbReference type="Proteomes" id="UP000007726">
    <property type="component" value="Chromosome"/>
</dbReference>
<evidence type="ECO:0000256" key="1">
    <source>
        <dbReference type="ARBA" id="ARBA00022612"/>
    </source>
</evidence>
<dbReference type="InterPro" id="IPR054613">
    <property type="entry name" value="Peptidase_S78_dom"/>
</dbReference>
<dbReference type="Pfam" id="PF04586">
    <property type="entry name" value="Peptidase_S78"/>
    <property type="match status" value="1"/>
</dbReference>
<accession>B8FNY6</accession>
<dbReference type="NCBIfam" id="TIGR01543">
    <property type="entry name" value="proheadase_HK97"/>
    <property type="match status" value="1"/>
</dbReference>
<evidence type="ECO:0000259" key="4">
    <source>
        <dbReference type="Pfam" id="PF04586"/>
    </source>
</evidence>
<dbReference type="GO" id="GO:0006508">
    <property type="term" value="P:proteolysis"/>
    <property type="evidence" value="ECO:0007669"/>
    <property type="project" value="UniProtKB-KW"/>
</dbReference>
<gene>
    <name evidence="5" type="ordered locus">Dhaf_1458</name>
</gene>
<dbReference type="GO" id="GO:0008233">
    <property type="term" value="F:peptidase activity"/>
    <property type="evidence" value="ECO:0007669"/>
    <property type="project" value="UniProtKB-KW"/>
</dbReference>
<keyword evidence="2 5" id="KW-0645">Protease</keyword>
<dbReference type="InterPro" id="IPR006433">
    <property type="entry name" value="Prohead_protease"/>
</dbReference>